<dbReference type="AlphaFoldDB" id="A0A445GZY6"/>
<dbReference type="PANTHER" id="PTHR46226:SF5">
    <property type="entry name" value="PHOSPHATIDYLINOSITOL_PHOSPHATIDYLCHOLINE TRANSFER PROTEIN SFH2"/>
    <property type="match status" value="1"/>
</dbReference>
<dbReference type="InterPro" id="IPR036273">
    <property type="entry name" value="CRAL/TRIO_N_dom_sf"/>
</dbReference>
<keyword evidence="3" id="KW-1185">Reference proteome</keyword>
<dbReference type="Pfam" id="PF00650">
    <property type="entry name" value="CRAL_TRIO"/>
    <property type="match status" value="1"/>
</dbReference>
<organism evidence="2 3">
    <name type="scientific">Glycine soja</name>
    <name type="common">Wild soybean</name>
    <dbReference type="NCBI Taxonomy" id="3848"/>
    <lineage>
        <taxon>Eukaryota</taxon>
        <taxon>Viridiplantae</taxon>
        <taxon>Streptophyta</taxon>
        <taxon>Embryophyta</taxon>
        <taxon>Tracheophyta</taxon>
        <taxon>Spermatophyta</taxon>
        <taxon>Magnoliopsida</taxon>
        <taxon>eudicotyledons</taxon>
        <taxon>Gunneridae</taxon>
        <taxon>Pentapetalae</taxon>
        <taxon>rosids</taxon>
        <taxon>fabids</taxon>
        <taxon>Fabales</taxon>
        <taxon>Fabaceae</taxon>
        <taxon>Papilionoideae</taxon>
        <taxon>50 kb inversion clade</taxon>
        <taxon>NPAAA clade</taxon>
        <taxon>indigoferoid/millettioid clade</taxon>
        <taxon>Phaseoleae</taxon>
        <taxon>Glycine</taxon>
        <taxon>Glycine subgen. Soja</taxon>
    </lineage>
</organism>
<dbReference type="SMART" id="SM00516">
    <property type="entry name" value="SEC14"/>
    <property type="match status" value="1"/>
</dbReference>
<dbReference type="Gene3D" id="3.40.525.10">
    <property type="entry name" value="CRAL-TRIO lipid binding domain"/>
    <property type="match status" value="1"/>
</dbReference>
<comment type="caution">
    <text evidence="2">The sequence shown here is derived from an EMBL/GenBank/DDBJ whole genome shotgun (WGS) entry which is preliminary data.</text>
</comment>
<evidence type="ECO:0000313" key="3">
    <source>
        <dbReference type="Proteomes" id="UP000289340"/>
    </source>
</evidence>
<dbReference type="InterPro" id="IPR011074">
    <property type="entry name" value="CRAL/TRIO_N_dom"/>
</dbReference>
<evidence type="ECO:0000259" key="1">
    <source>
        <dbReference type="PROSITE" id="PS50191"/>
    </source>
</evidence>
<dbReference type="SMR" id="A0A445GZY6"/>
<dbReference type="Proteomes" id="UP000289340">
    <property type="component" value="Chromosome 14"/>
</dbReference>
<proteinExistence type="predicted"/>
<gene>
    <name evidence="2" type="ORF">D0Y65_037357</name>
</gene>
<dbReference type="PANTHER" id="PTHR46226">
    <property type="entry name" value="CRAL-TRIO DOMAIN-CONTAINING PROTEIN"/>
    <property type="match status" value="1"/>
</dbReference>
<dbReference type="Gramene" id="XM_028345442.1">
    <property type="protein sequence ID" value="XP_028201243.1"/>
    <property type="gene ID" value="LOC114385386"/>
</dbReference>
<dbReference type="SUPFAM" id="SSF52087">
    <property type="entry name" value="CRAL/TRIO domain"/>
    <property type="match status" value="1"/>
</dbReference>
<feature type="domain" description="CRAL-TRIO" evidence="1">
    <location>
        <begin position="60"/>
        <end position="220"/>
    </location>
</feature>
<sequence>MCIINQEAIKQLQSLMENLDEQQKNTFQIMHRGYPTETLVRFLKARDGNVVKAHKMKPIPPDLYRRLRDSQLVGMSGFSKEGLPVIAVGVGLSTFDEVFDKYYVQSHIQMNEYRDRVMLPTATKNHGRHIDTCVKVLDMTGLKLSALSQLKLLTAISTIDDLNYPEKTDAYYIVNVPYVFSACWKVVKPLLQERTRRKVHVLKGCGMEELLKVMDYASLPHFCRKKDSRVPRHHVAGNTENCFSFDHVFHKQIYNYITQQAIFIESLLPIRQDSFHVDLPDPDPDDAKIAKTIETEFHKIIIID</sequence>
<dbReference type="Pfam" id="PF03765">
    <property type="entry name" value="CRAL_TRIO_N"/>
    <property type="match status" value="1"/>
</dbReference>
<dbReference type="CDD" id="cd00170">
    <property type="entry name" value="SEC14"/>
    <property type="match status" value="1"/>
</dbReference>
<dbReference type="InterPro" id="IPR001251">
    <property type="entry name" value="CRAL-TRIO_dom"/>
</dbReference>
<dbReference type="PROSITE" id="PS50191">
    <property type="entry name" value="CRAL_TRIO"/>
    <property type="match status" value="1"/>
</dbReference>
<reference evidence="2 3" key="1">
    <citation type="submission" date="2018-09" db="EMBL/GenBank/DDBJ databases">
        <title>A high-quality reference genome of wild soybean provides a powerful tool to mine soybean genomes.</title>
        <authorList>
            <person name="Xie M."/>
            <person name="Chung C.Y.L."/>
            <person name="Li M.-W."/>
            <person name="Wong F.-L."/>
            <person name="Chan T.-F."/>
            <person name="Lam H.-M."/>
        </authorList>
    </citation>
    <scope>NUCLEOTIDE SEQUENCE [LARGE SCALE GENOMIC DNA]</scope>
    <source>
        <strain evidence="3">cv. W05</strain>
        <tissue evidence="2">Hypocotyl of etiolated seedlings</tissue>
    </source>
</reference>
<accession>A0A445GZY6</accession>
<dbReference type="SUPFAM" id="SSF46938">
    <property type="entry name" value="CRAL/TRIO N-terminal domain"/>
    <property type="match status" value="1"/>
</dbReference>
<protein>
    <submittedName>
        <fullName evidence="2">SEC14 cytosolic factor isoform B</fullName>
    </submittedName>
</protein>
<dbReference type="InterPro" id="IPR036865">
    <property type="entry name" value="CRAL-TRIO_dom_sf"/>
</dbReference>
<name>A0A445GZY6_GLYSO</name>
<dbReference type="EMBL" id="QZWG01000014">
    <property type="protein sequence ID" value="RZB66907.1"/>
    <property type="molecule type" value="Genomic_DNA"/>
</dbReference>
<evidence type="ECO:0000313" key="2">
    <source>
        <dbReference type="EMBL" id="RZB66907.1"/>
    </source>
</evidence>
<dbReference type="Gene3D" id="1.10.8.20">
    <property type="entry name" value="N-terminal domain of phosphatidylinositol transfer protein sec14p"/>
    <property type="match status" value="1"/>
</dbReference>